<feature type="region of interest" description="Disordered" evidence="1">
    <location>
        <begin position="63"/>
        <end position="90"/>
    </location>
</feature>
<evidence type="ECO:0000313" key="2">
    <source>
        <dbReference type="Proteomes" id="UP000515203"/>
    </source>
</evidence>
<name>A0A6P6EVD8_OCTDE</name>
<dbReference type="AlphaFoldDB" id="A0A6P6EVD8"/>
<evidence type="ECO:0000256" key="1">
    <source>
        <dbReference type="SAM" id="MobiDB-lite"/>
    </source>
</evidence>
<organism evidence="2 3">
    <name type="scientific">Octodon degus</name>
    <name type="common">Degu</name>
    <name type="synonym">Sciurus degus</name>
    <dbReference type="NCBI Taxonomy" id="10160"/>
    <lineage>
        <taxon>Eukaryota</taxon>
        <taxon>Metazoa</taxon>
        <taxon>Chordata</taxon>
        <taxon>Craniata</taxon>
        <taxon>Vertebrata</taxon>
        <taxon>Euteleostomi</taxon>
        <taxon>Mammalia</taxon>
        <taxon>Eutheria</taxon>
        <taxon>Euarchontoglires</taxon>
        <taxon>Glires</taxon>
        <taxon>Rodentia</taxon>
        <taxon>Hystricomorpha</taxon>
        <taxon>Octodontidae</taxon>
        <taxon>Octodon</taxon>
    </lineage>
</organism>
<accession>A0A6P6EVD8</accession>
<sequence length="221" mass="23535">MCEWQGPWRPKVERPAPAPARARPLWTAAPPAGTTGLCAPIESRAPTGRGGWCERLGQLPARRGWNTMSQAGGREREQPDSAAGRPREACCPALDRLPPPPCAAAAASHGPEQDCPGGRGRLMPWPPAMSVRCPEGRPVPGECASQAGRGAVPCQVPGRPWQAHLMAPLAHCVTRDAEMDTYLDLSHIPPSPPSYTCCHWPAFTKSSGGRSLCCLLHPPLA</sequence>
<dbReference type="InParanoid" id="A0A6P6EVD8"/>
<reference evidence="3" key="1">
    <citation type="submission" date="2025-08" db="UniProtKB">
        <authorList>
            <consortium name="RefSeq"/>
        </authorList>
    </citation>
    <scope>IDENTIFICATION</scope>
</reference>
<dbReference type="GeneID" id="111817975"/>
<feature type="compositionally biased region" description="Low complexity" evidence="1">
    <location>
        <begin position="19"/>
        <end position="32"/>
    </location>
</feature>
<protein>
    <submittedName>
        <fullName evidence="3">Uncharacterized protein LOC111817975</fullName>
    </submittedName>
</protein>
<gene>
    <name evidence="3" type="primary">LOC111817975</name>
</gene>
<keyword evidence="2" id="KW-1185">Reference proteome</keyword>
<feature type="region of interest" description="Disordered" evidence="1">
    <location>
        <begin position="1"/>
        <end position="43"/>
    </location>
</feature>
<evidence type="ECO:0000313" key="3">
    <source>
        <dbReference type="RefSeq" id="XP_023576285.1"/>
    </source>
</evidence>
<proteinExistence type="predicted"/>
<dbReference type="Proteomes" id="UP000515203">
    <property type="component" value="Unplaced"/>
</dbReference>
<dbReference type="RefSeq" id="XP_023576285.1">
    <property type="nucleotide sequence ID" value="XM_023720517.1"/>
</dbReference>